<dbReference type="InterPro" id="IPR004681">
    <property type="entry name" value="TRAP_DctM"/>
</dbReference>
<keyword evidence="11" id="KW-1185">Reference proteome</keyword>
<reference evidence="10" key="1">
    <citation type="submission" date="2023-07" db="EMBL/GenBank/DDBJ databases">
        <title>Sequencing the genomes of 1000 actinobacteria strains.</title>
        <authorList>
            <person name="Klenk H.-P."/>
        </authorList>
    </citation>
    <scope>NUCLEOTIDE SEQUENCE</scope>
    <source>
        <strain evidence="10">DSM 45977</strain>
    </source>
</reference>
<feature type="transmembrane region" description="Helical" evidence="8">
    <location>
        <begin position="272"/>
        <end position="295"/>
    </location>
</feature>
<organism evidence="10 11">
    <name type="scientific">Haloactinomyces albus</name>
    <dbReference type="NCBI Taxonomy" id="1352928"/>
    <lineage>
        <taxon>Bacteria</taxon>
        <taxon>Bacillati</taxon>
        <taxon>Actinomycetota</taxon>
        <taxon>Actinomycetes</taxon>
        <taxon>Actinopolysporales</taxon>
        <taxon>Actinopolysporaceae</taxon>
        <taxon>Haloactinomyces</taxon>
    </lineage>
</organism>
<keyword evidence="5 8" id="KW-1133">Transmembrane helix</keyword>
<keyword evidence="4 8" id="KW-0812">Transmembrane</keyword>
<dbReference type="Proteomes" id="UP001180845">
    <property type="component" value="Unassembled WGS sequence"/>
</dbReference>
<dbReference type="NCBIfam" id="TIGR00786">
    <property type="entry name" value="dctM"/>
    <property type="match status" value="1"/>
</dbReference>
<evidence type="ECO:0000256" key="4">
    <source>
        <dbReference type="ARBA" id="ARBA00022692"/>
    </source>
</evidence>
<evidence type="ECO:0000256" key="1">
    <source>
        <dbReference type="ARBA" id="ARBA00004429"/>
    </source>
</evidence>
<evidence type="ECO:0000313" key="11">
    <source>
        <dbReference type="Proteomes" id="UP001180845"/>
    </source>
</evidence>
<feature type="transmembrane region" description="Helical" evidence="8">
    <location>
        <begin position="506"/>
        <end position="528"/>
    </location>
</feature>
<evidence type="ECO:0000256" key="7">
    <source>
        <dbReference type="SAM" id="MobiDB-lite"/>
    </source>
</evidence>
<feature type="transmembrane region" description="Helical" evidence="8">
    <location>
        <begin position="70"/>
        <end position="90"/>
    </location>
</feature>
<dbReference type="InterPro" id="IPR010656">
    <property type="entry name" value="DctM"/>
</dbReference>
<feature type="transmembrane region" description="Helical" evidence="8">
    <location>
        <begin position="316"/>
        <end position="336"/>
    </location>
</feature>
<feature type="transmembrane region" description="Helical" evidence="8">
    <location>
        <begin position="149"/>
        <end position="167"/>
    </location>
</feature>
<feature type="domain" description="TRAP C4-dicarboxylate transport system permease DctM subunit" evidence="9">
    <location>
        <begin position="103"/>
        <end position="522"/>
    </location>
</feature>
<dbReference type="GO" id="GO:0022857">
    <property type="term" value="F:transmembrane transporter activity"/>
    <property type="evidence" value="ECO:0007669"/>
    <property type="project" value="TreeGrafter"/>
</dbReference>
<keyword evidence="2" id="KW-1003">Cell membrane</keyword>
<protein>
    <submittedName>
        <fullName evidence="10">Tripartite ATP-independent transporter DctM subunit</fullName>
    </submittedName>
</protein>
<dbReference type="EMBL" id="JAVDXW010000001">
    <property type="protein sequence ID" value="MDR7303919.1"/>
    <property type="molecule type" value="Genomic_DNA"/>
</dbReference>
<feature type="transmembrane region" description="Helical" evidence="8">
    <location>
        <begin position="445"/>
        <end position="467"/>
    </location>
</feature>
<feature type="region of interest" description="Disordered" evidence="7">
    <location>
        <begin position="43"/>
        <end position="62"/>
    </location>
</feature>
<feature type="transmembrane region" description="Helical" evidence="8">
    <location>
        <begin position="233"/>
        <end position="260"/>
    </location>
</feature>
<evidence type="ECO:0000313" key="10">
    <source>
        <dbReference type="EMBL" id="MDR7303919.1"/>
    </source>
</evidence>
<keyword evidence="3" id="KW-0997">Cell inner membrane</keyword>
<feature type="transmembrane region" description="Helical" evidence="8">
    <location>
        <begin position="416"/>
        <end position="433"/>
    </location>
</feature>
<name>A0AAE3ZHX0_9ACTN</name>
<evidence type="ECO:0000256" key="2">
    <source>
        <dbReference type="ARBA" id="ARBA00022475"/>
    </source>
</evidence>
<evidence type="ECO:0000256" key="8">
    <source>
        <dbReference type="SAM" id="Phobius"/>
    </source>
</evidence>
<dbReference type="AlphaFoldDB" id="A0AAE3ZHX0"/>
<gene>
    <name evidence="10" type="ORF">JOF55_004100</name>
</gene>
<evidence type="ECO:0000256" key="5">
    <source>
        <dbReference type="ARBA" id="ARBA00022989"/>
    </source>
</evidence>
<evidence type="ECO:0000259" key="9">
    <source>
        <dbReference type="Pfam" id="PF06808"/>
    </source>
</evidence>
<dbReference type="Pfam" id="PF06808">
    <property type="entry name" value="DctM"/>
    <property type="match status" value="1"/>
</dbReference>
<accession>A0AAE3ZHX0</accession>
<comment type="subcellular location">
    <subcellularLocation>
        <location evidence="1">Cell inner membrane</location>
        <topology evidence="1">Multi-pass membrane protein</topology>
    </subcellularLocation>
</comment>
<sequence length="533" mass="55979">MAVFRFGLFASLFRSDSSHLRSQPSRELCDSVNAEGASRMSDTITEFGSGTGHQQESQQDGTASAGMRRFSSAVVLLSPIVIVGGVVAMFGDVAGEVQGIAAIVLMFWLLLLRVPVGIALGITGVLGLWGMGSLSGAVNTLQNSPWTTSASWALSVIPMFVLMGMLLERSGVARDIFQAVRALLGRFPGGLAISTNFAGAAMGAASGSTLGITYTVGRIAIPEMVRNGYDRRFSAAAVLTAGTGGQLIPPSILLVVYAGIAQVPVGQQLIAGFVPGIAVHAVYALMMVAIVLMRPRIAPTSGEARLRGLERLRKGVGIWPVLLLIVVVLGGLYQGVFTSTEAGAYGVLAAMFVVLVLRGPSVLVKSVLPATRDTAVAVGAVFLILIGGAMFGRFMALSGLPRGFAEWLESANAGPVHFMLLVLVMYLALGMFMDPMAMMLITVPILLPVATAVGIDPIVFGVFVVLLGELAVLTPPVGILVFAVHRIARDSGVNLSLSEAFRGVSWFYPVTLLVALAMVLYPEFVLWLPGLMD</sequence>
<feature type="transmembrane region" description="Helical" evidence="8">
    <location>
        <begin position="342"/>
        <end position="363"/>
    </location>
</feature>
<proteinExistence type="predicted"/>
<dbReference type="GO" id="GO:0005886">
    <property type="term" value="C:plasma membrane"/>
    <property type="evidence" value="ECO:0007669"/>
    <property type="project" value="UniProtKB-SubCell"/>
</dbReference>
<feature type="transmembrane region" description="Helical" evidence="8">
    <location>
        <begin position="375"/>
        <end position="396"/>
    </location>
</feature>
<dbReference type="PANTHER" id="PTHR33362">
    <property type="entry name" value="SIALIC ACID TRAP TRANSPORTER PERMEASE PROTEIN SIAT-RELATED"/>
    <property type="match status" value="1"/>
</dbReference>
<dbReference type="PANTHER" id="PTHR33362:SF5">
    <property type="entry name" value="C4-DICARBOXYLATE TRAP TRANSPORTER LARGE PERMEASE PROTEIN DCTM"/>
    <property type="match status" value="1"/>
</dbReference>
<feature type="transmembrane region" description="Helical" evidence="8">
    <location>
        <begin position="102"/>
        <end position="129"/>
    </location>
</feature>
<evidence type="ECO:0000256" key="6">
    <source>
        <dbReference type="ARBA" id="ARBA00023136"/>
    </source>
</evidence>
<evidence type="ECO:0000256" key="3">
    <source>
        <dbReference type="ARBA" id="ARBA00022519"/>
    </source>
</evidence>
<keyword evidence="6 8" id="KW-0472">Membrane</keyword>
<comment type="caution">
    <text evidence="10">The sequence shown here is derived from an EMBL/GenBank/DDBJ whole genome shotgun (WGS) entry which is preliminary data.</text>
</comment>